<feature type="binding site" evidence="7">
    <location>
        <position position="84"/>
    </location>
    <ligand>
        <name>Mg(2+)</name>
        <dbReference type="ChEBI" id="CHEBI:18420"/>
        <label>1</label>
        <note>catalytic</note>
    </ligand>
</feature>
<dbReference type="PANTHER" id="PTHR43200:SF6">
    <property type="entry name" value="3'(2'),5'-BISPHOSPHATE NUCLEOTIDASE"/>
    <property type="match status" value="1"/>
</dbReference>
<evidence type="ECO:0000313" key="9">
    <source>
        <dbReference type="Proteomes" id="UP001221302"/>
    </source>
</evidence>
<evidence type="ECO:0000256" key="7">
    <source>
        <dbReference type="PIRSR" id="PIRSR600760-2"/>
    </source>
</evidence>
<keyword evidence="3 7" id="KW-0479">Metal-binding</keyword>
<evidence type="ECO:0000313" key="8">
    <source>
        <dbReference type="EMBL" id="MDF1611587.1"/>
    </source>
</evidence>
<dbReference type="Gene3D" id="3.40.190.80">
    <property type="match status" value="1"/>
</dbReference>
<dbReference type="NCBIfam" id="TIGR02067">
    <property type="entry name" value="his_9_HisN"/>
    <property type="match status" value="1"/>
</dbReference>
<dbReference type="EC" id="3.1.3.15" evidence="6"/>
<dbReference type="GO" id="GO:0004401">
    <property type="term" value="F:histidinol-phosphatase activity"/>
    <property type="evidence" value="ECO:0007669"/>
    <property type="project" value="UniProtKB-UniRule"/>
</dbReference>
<accession>A0AAE3P0S0</accession>
<dbReference type="InterPro" id="IPR000760">
    <property type="entry name" value="Inositol_monophosphatase-like"/>
</dbReference>
<comment type="similarity">
    <text evidence="2">Belongs to the inositol monophosphatase superfamily.</text>
</comment>
<dbReference type="Proteomes" id="UP001221302">
    <property type="component" value="Unassembled WGS sequence"/>
</dbReference>
<evidence type="ECO:0000256" key="1">
    <source>
        <dbReference type="ARBA" id="ARBA00001946"/>
    </source>
</evidence>
<reference evidence="8" key="1">
    <citation type="submission" date="2023-03" db="EMBL/GenBank/DDBJ databases">
        <title>Stygiobacter electus gen. nov., sp. nov., facultatively anaerobic thermotolerant bacterium of the class Ignavibacteria from a well of Yessentuki mineral water deposit.</title>
        <authorList>
            <person name="Podosokorskaya O.A."/>
            <person name="Elcheninov A.G."/>
            <person name="Petrova N.F."/>
            <person name="Zavarzina D.G."/>
            <person name="Kublanov I.V."/>
            <person name="Merkel A.Y."/>
        </authorList>
    </citation>
    <scope>NUCLEOTIDE SEQUENCE</scope>
    <source>
        <strain evidence="8">09-Me</strain>
    </source>
</reference>
<evidence type="ECO:0000256" key="4">
    <source>
        <dbReference type="ARBA" id="ARBA00022801"/>
    </source>
</evidence>
<dbReference type="PRINTS" id="PR00377">
    <property type="entry name" value="IMPHPHTASES"/>
</dbReference>
<evidence type="ECO:0000256" key="2">
    <source>
        <dbReference type="ARBA" id="ARBA00009759"/>
    </source>
</evidence>
<dbReference type="GO" id="GO:0000105">
    <property type="term" value="P:L-histidine biosynthetic process"/>
    <property type="evidence" value="ECO:0007669"/>
    <property type="project" value="UniProtKB-UniRule"/>
</dbReference>
<dbReference type="PANTHER" id="PTHR43200">
    <property type="entry name" value="PHOSPHATASE"/>
    <property type="match status" value="1"/>
</dbReference>
<dbReference type="RefSeq" id="WP_321535354.1">
    <property type="nucleotide sequence ID" value="NZ_JARGDL010000005.1"/>
</dbReference>
<dbReference type="SUPFAM" id="SSF56655">
    <property type="entry name" value="Carbohydrate phosphatase"/>
    <property type="match status" value="1"/>
</dbReference>
<organism evidence="8 9">
    <name type="scientific">Stygiobacter electus</name>
    <dbReference type="NCBI Taxonomy" id="3032292"/>
    <lineage>
        <taxon>Bacteria</taxon>
        <taxon>Pseudomonadati</taxon>
        <taxon>Ignavibacteriota</taxon>
        <taxon>Ignavibacteria</taxon>
        <taxon>Ignavibacteriales</taxon>
        <taxon>Melioribacteraceae</taxon>
        <taxon>Stygiobacter</taxon>
    </lineage>
</organism>
<dbReference type="GO" id="GO:0046872">
    <property type="term" value="F:metal ion binding"/>
    <property type="evidence" value="ECO:0007669"/>
    <property type="project" value="UniProtKB-KW"/>
</dbReference>
<comment type="caution">
    <text evidence="8">The sequence shown here is derived from an EMBL/GenBank/DDBJ whole genome shotgun (WGS) entry which is preliminary data.</text>
</comment>
<protein>
    <recommendedName>
        <fullName evidence="6">Histidinol-phosphatase</fullName>
        <ecNumber evidence="6">3.1.3.15</ecNumber>
    </recommendedName>
</protein>
<feature type="binding site" evidence="7">
    <location>
        <position position="68"/>
    </location>
    <ligand>
        <name>Mg(2+)</name>
        <dbReference type="ChEBI" id="CHEBI:18420"/>
        <label>1</label>
        <note>catalytic</note>
    </ligand>
</feature>
<comment type="cofactor">
    <cofactor evidence="1 7">
        <name>Mg(2+)</name>
        <dbReference type="ChEBI" id="CHEBI:18420"/>
    </cofactor>
</comment>
<dbReference type="Pfam" id="PF00459">
    <property type="entry name" value="Inositol_P"/>
    <property type="match status" value="1"/>
</dbReference>
<proteinExistence type="inferred from homology"/>
<dbReference type="InterPro" id="IPR011809">
    <property type="entry name" value="His_9_proposed"/>
</dbReference>
<evidence type="ECO:0000256" key="3">
    <source>
        <dbReference type="ARBA" id="ARBA00022723"/>
    </source>
</evidence>
<dbReference type="InterPro" id="IPR051090">
    <property type="entry name" value="Inositol_monoP_superfamily"/>
</dbReference>
<keyword evidence="5 7" id="KW-0460">Magnesium</keyword>
<evidence type="ECO:0000256" key="5">
    <source>
        <dbReference type="ARBA" id="ARBA00022842"/>
    </source>
</evidence>
<evidence type="ECO:0000256" key="6">
    <source>
        <dbReference type="NCBIfam" id="TIGR02067"/>
    </source>
</evidence>
<dbReference type="AlphaFoldDB" id="A0AAE3P0S0"/>
<feature type="binding site" evidence="7">
    <location>
        <position position="208"/>
    </location>
    <ligand>
        <name>Mg(2+)</name>
        <dbReference type="ChEBI" id="CHEBI:18420"/>
        <label>1</label>
        <note>catalytic</note>
    </ligand>
</feature>
<feature type="binding site" evidence="7">
    <location>
        <position position="87"/>
    </location>
    <ligand>
        <name>Mg(2+)</name>
        <dbReference type="ChEBI" id="CHEBI:18420"/>
        <label>1</label>
        <note>catalytic</note>
    </ligand>
</feature>
<feature type="binding site" evidence="7">
    <location>
        <position position="86"/>
    </location>
    <ligand>
        <name>Mg(2+)</name>
        <dbReference type="ChEBI" id="CHEBI:18420"/>
        <label>1</label>
        <note>catalytic</note>
    </ligand>
</feature>
<name>A0AAE3P0S0_9BACT</name>
<keyword evidence="4 8" id="KW-0378">Hydrolase</keyword>
<sequence>MKELKELKLFCKELSVISGNIIKNYWRKEINIETKKDESPVTIADKKAEETMREMIMKEFPDHGILGEEFGEHNSDAEYKWILDPIDGTKSFICGTVTFGTLIALTKNNKPIIGVINQPILNEFLIGDNISSFLNDNKVSVSNCDKIESSVLLTTDYLNIEKYQNKKGFDELMKKTKLFRMWGDCYGYYLVATGFAEIMIDPIMNPWDSLALIPIINGAGGKITDYQGNDPVIGNSIVATNEKIHNEVIKILNQAESI</sequence>
<gene>
    <name evidence="8" type="primary">hisN</name>
    <name evidence="8" type="ORF">P0M35_05465</name>
</gene>
<dbReference type="CDD" id="cd01641">
    <property type="entry name" value="Bacterial_IMPase_like_1"/>
    <property type="match status" value="1"/>
</dbReference>
<keyword evidence="9" id="KW-1185">Reference proteome</keyword>
<dbReference type="EMBL" id="JARGDL010000005">
    <property type="protein sequence ID" value="MDF1611587.1"/>
    <property type="molecule type" value="Genomic_DNA"/>
</dbReference>
<dbReference type="Gene3D" id="3.30.540.10">
    <property type="entry name" value="Fructose-1,6-Bisphosphatase, subunit A, domain 1"/>
    <property type="match status" value="1"/>
</dbReference>